<dbReference type="InterPro" id="IPR036514">
    <property type="entry name" value="SGNH_hydro_sf"/>
</dbReference>
<sequence>MRKIVILFLSLFVMSSCSAQNKAGEDTENLDYLYPSPDIIIPHHLEWDRKHYNEKIQEFKANPLHFGDIVLLGNSITEKGGDWSKRFNNPKVRNRGIAGDVTEGVINRLAEIYYYKPEKLFLLIGINDMFRADLSPKNISDNIFEIVNTIHSKSPETQIYVQTILPTINQYLVNKIKETNDIIKSSLPDFCILIDLHSIFADQNDLIIEEYAVDGVHPSEAGYKLWTNYIKGYVNNTNKPARSTKTGKVFDTKNMDSLPLIPKRFLQLENSGSGYCLVRGNPNKKTVALTFDDGPTEISTRILNVLEKENVKATFFWLGQNIIKHPELVSKAKKEGHLIANHSWDHANGTELGNETLWETEVFKTFNALKRFGINSQYYRPPFGGITEDQIAFLKNKNVTTVLWSITTLDWDNTQNSKEEMVARFKNYLQNGSIVLMHDFDFGNAEAKLKALDRIIRYGKDNGFEFVTVNII</sequence>
<organism evidence="5 6">
    <name type="scientific">Gaetbulibacter aestuarii</name>
    <dbReference type="NCBI Taxonomy" id="1502358"/>
    <lineage>
        <taxon>Bacteria</taxon>
        <taxon>Pseudomonadati</taxon>
        <taxon>Bacteroidota</taxon>
        <taxon>Flavobacteriia</taxon>
        <taxon>Flavobacteriales</taxon>
        <taxon>Flavobacteriaceae</taxon>
        <taxon>Gaetbulibacter</taxon>
    </lineage>
</organism>
<dbReference type="InterPro" id="IPR011330">
    <property type="entry name" value="Glyco_hydro/deAcase_b/a-brl"/>
</dbReference>
<keyword evidence="3" id="KW-0732">Signal</keyword>
<evidence type="ECO:0000256" key="1">
    <source>
        <dbReference type="ARBA" id="ARBA00022723"/>
    </source>
</evidence>
<dbReference type="PANTHER" id="PTHR10587:SF133">
    <property type="entry name" value="CHITIN DEACETYLASE 1-RELATED"/>
    <property type="match status" value="1"/>
</dbReference>
<dbReference type="Pfam" id="PF13472">
    <property type="entry name" value="Lipase_GDSL_2"/>
    <property type="match status" value="1"/>
</dbReference>
<feature type="signal peptide" evidence="3">
    <location>
        <begin position="1"/>
        <end position="19"/>
    </location>
</feature>
<keyword evidence="6" id="KW-1185">Reference proteome</keyword>
<evidence type="ECO:0000313" key="5">
    <source>
        <dbReference type="EMBL" id="MFH6772366.1"/>
    </source>
</evidence>
<dbReference type="InterPro" id="IPR002509">
    <property type="entry name" value="NODB_dom"/>
</dbReference>
<name>A0ABW7MZY3_9FLAO</name>
<keyword evidence="2" id="KW-0378">Hydrolase</keyword>
<dbReference type="SUPFAM" id="SSF52266">
    <property type="entry name" value="SGNH hydrolase"/>
    <property type="match status" value="1"/>
</dbReference>
<dbReference type="PROSITE" id="PS51677">
    <property type="entry name" value="NODB"/>
    <property type="match status" value="1"/>
</dbReference>
<evidence type="ECO:0000259" key="4">
    <source>
        <dbReference type="PROSITE" id="PS51677"/>
    </source>
</evidence>
<dbReference type="EMBL" id="JBAWKB010000003">
    <property type="protein sequence ID" value="MFH6772366.1"/>
    <property type="molecule type" value="Genomic_DNA"/>
</dbReference>
<evidence type="ECO:0000256" key="2">
    <source>
        <dbReference type="ARBA" id="ARBA00022801"/>
    </source>
</evidence>
<dbReference type="PROSITE" id="PS51257">
    <property type="entry name" value="PROKAR_LIPOPROTEIN"/>
    <property type="match status" value="1"/>
</dbReference>
<dbReference type="Pfam" id="PF01522">
    <property type="entry name" value="Polysacc_deac_1"/>
    <property type="match status" value="1"/>
</dbReference>
<dbReference type="PANTHER" id="PTHR10587">
    <property type="entry name" value="GLYCOSYL TRANSFERASE-RELATED"/>
    <property type="match status" value="1"/>
</dbReference>
<accession>A0ABW7MZY3</accession>
<dbReference type="CDD" id="cd10917">
    <property type="entry name" value="CE4_NodB_like_6s_7s"/>
    <property type="match status" value="1"/>
</dbReference>
<evidence type="ECO:0000256" key="3">
    <source>
        <dbReference type="SAM" id="SignalP"/>
    </source>
</evidence>
<gene>
    <name evidence="5" type="ORF">V8G58_10515</name>
</gene>
<dbReference type="InterPro" id="IPR013830">
    <property type="entry name" value="SGNH_hydro"/>
</dbReference>
<feature type="domain" description="NodB homology" evidence="4">
    <location>
        <begin position="285"/>
        <end position="467"/>
    </location>
</feature>
<reference evidence="5 6" key="1">
    <citation type="submission" date="2024-02" db="EMBL/GenBank/DDBJ databases">
        <title>A Gaetbulibacter species isolated from tidal flats and genomic insights of their niches.</title>
        <authorList>
            <person name="Ye Y."/>
        </authorList>
    </citation>
    <scope>NUCLEOTIDE SEQUENCE [LARGE SCALE GENOMIC DNA]</scope>
    <source>
        <strain evidence="5 6">KYW382</strain>
    </source>
</reference>
<dbReference type="InterPro" id="IPR050248">
    <property type="entry name" value="Polysacc_deacetylase_ArnD"/>
</dbReference>
<proteinExistence type="predicted"/>
<evidence type="ECO:0000313" key="6">
    <source>
        <dbReference type="Proteomes" id="UP001610100"/>
    </source>
</evidence>
<comment type="caution">
    <text evidence="5">The sequence shown here is derived from an EMBL/GenBank/DDBJ whole genome shotgun (WGS) entry which is preliminary data.</text>
</comment>
<protein>
    <submittedName>
        <fullName evidence="5">Polysaccharide deacetylase family protein</fullName>
    </submittedName>
</protein>
<dbReference type="Proteomes" id="UP001610100">
    <property type="component" value="Unassembled WGS sequence"/>
</dbReference>
<dbReference type="Gene3D" id="3.40.50.1110">
    <property type="entry name" value="SGNH hydrolase"/>
    <property type="match status" value="1"/>
</dbReference>
<feature type="chain" id="PRO_5046952963" evidence="3">
    <location>
        <begin position="20"/>
        <end position="472"/>
    </location>
</feature>
<dbReference type="Gene3D" id="3.20.20.370">
    <property type="entry name" value="Glycoside hydrolase/deacetylase"/>
    <property type="match status" value="1"/>
</dbReference>
<keyword evidence="1" id="KW-0479">Metal-binding</keyword>
<dbReference type="SUPFAM" id="SSF88713">
    <property type="entry name" value="Glycoside hydrolase/deacetylase"/>
    <property type="match status" value="1"/>
</dbReference>
<dbReference type="RefSeq" id="WP_344737813.1">
    <property type="nucleotide sequence ID" value="NZ_BAABAY010000001.1"/>
</dbReference>